<dbReference type="EMBL" id="BOPH01000132">
    <property type="protein sequence ID" value="GIJ74241.1"/>
    <property type="molecule type" value="Genomic_DNA"/>
</dbReference>
<dbReference type="PANTHER" id="PTHR30081:SF1">
    <property type="entry name" value="PROTEIN TRANSLOCASE SUBUNIT SECD"/>
    <property type="match status" value="1"/>
</dbReference>
<dbReference type="PANTHER" id="PTHR30081">
    <property type="entry name" value="PROTEIN-EXPORT MEMBRANE PROTEIN SEC"/>
    <property type="match status" value="1"/>
</dbReference>
<dbReference type="AlphaFoldDB" id="A0A8J4A7F0"/>
<dbReference type="InterPro" id="IPR055344">
    <property type="entry name" value="SecD_SecF_C_bact"/>
</dbReference>
<keyword evidence="7 9" id="KW-0811">Translocation</keyword>
<feature type="compositionally biased region" description="Low complexity" evidence="10">
    <location>
        <begin position="594"/>
        <end position="603"/>
    </location>
</feature>
<comment type="subunit">
    <text evidence="9">Forms a complex with SecF. Part of the essential Sec protein translocation apparatus which comprises SecA, SecYEG and auxiliary proteins SecDF. Other proteins may also be involved.</text>
</comment>
<evidence type="ECO:0000313" key="13">
    <source>
        <dbReference type="Proteomes" id="UP000635606"/>
    </source>
</evidence>
<feature type="transmembrane region" description="Helical" evidence="9">
    <location>
        <begin position="408"/>
        <end position="433"/>
    </location>
</feature>
<dbReference type="InterPro" id="IPR022813">
    <property type="entry name" value="SecD/SecF_arch_bac"/>
</dbReference>
<feature type="transmembrane region" description="Helical" evidence="9">
    <location>
        <begin position="519"/>
        <end position="537"/>
    </location>
</feature>
<dbReference type="Gene3D" id="3.30.1360.200">
    <property type="match status" value="1"/>
</dbReference>
<feature type="region of interest" description="Disordered" evidence="10">
    <location>
        <begin position="124"/>
        <end position="192"/>
    </location>
</feature>
<evidence type="ECO:0000313" key="12">
    <source>
        <dbReference type="EMBL" id="GIJ74241.1"/>
    </source>
</evidence>
<dbReference type="InterPro" id="IPR005791">
    <property type="entry name" value="SecD"/>
</dbReference>
<dbReference type="Pfam" id="PF02355">
    <property type="entry name" value="SecD_SecF_C"/>
    <property type="match status" value="1"/>
</dbReference>
<reference evidence="12" key="1">
    <citation type="submission" date="2021-01" db="EMBL/GenBank/DDBJ databases">
        <title>Whole genome shotgun sequence of Virgisporangium ochraceum NBRC 16418.</title>
        <authorList>
            <person name="Komaki H."/>
            <person name="Tamura T."/>
        </authorList>
    </citation>
    <scope>NUCLEOTIDE SEQUENCE</scope>
    <source>
        <strain evidence="12">NBRC 16418</strain>
    </source>
</reference>
<dbReference type="InterPro" id="IPR048634">
    <property type="entry name" value="SecD_SecF_C"/>
</dbReference>
<dbReference type="GO" id="GO:0015450">
    <property type="term" value="F:protein-transporting ATPase activity"/>
    <property type="evidence" value="ECO:0007669"/>
    <property type="project" value="InterPro"/>
</dbReference>
<dbReference type="NCBIfam" id="TIGR00916">
    <property type="entry name" value="2A0604s01"/>
    <property type="match status" value="1"/>
</dbReference>
<organism evidence="12 13">
    <name type="scientific">Virgisporangium ochraceum</name>
    <dbReference type="NCBI Taxonomy" id="65505"/>
    <lineage>
        <taxon>Bacteria</taxon>
        <taxon>Bacillati</taxon>
        <taxon>Actinomycetota</taxon>
        <taxon>Actinomycetes</taxon>
        <taxon>Micromonosporales</taxon>
        <taxon>Micromonosporaceae</taxon>
        <taxon>Virgisporangium</taxon>
    </lineage>
</organism>
<dbReference type="InterPro" id="IPR048631">
    <property type="entry name" value="SecD_1st"/>
</dbReference>
<dbReference type="GO" id="GO:0065002">
    <property type="term" value="P:intracellular protein transmembrane transport"/>
    <property type="evidence" value="ECO:0007669"/>
    <property type="project" value="UniProtKB-UniRule"/>
</dbReference>
<dbReference type="Gene3D" id="1.20.1640.10">
    <property type="entry name" value="Multidrug efflux transporter AcrB transmembrane domain"/>
    <property type="match status" value="1"/>
</dbReference>
<name>A0A8J4A7F0_9ACTN</name>
<proteinExistence type="inferred from homology"/>
<evidence type="ECO:0000256" key="10">
    <source>
        <dbReference type="SAM" id="MobiDB-lite"/>
    </source>
</evidence>
<keyword evidence="6 9" id="KW-1133">Transmembrane helix</keyword>
<comment type="similarity">
    <text evidence="9">Belongs to the SecD/SecF family. SecD subfamily.</text>
</comment>
<comment type="caution">
    <text evidence="12">The sequence shown here is derived from an EMBL/GenBank/DDBJ whole genome shotgun (WGS) entry which is preliminary data.</text>
</comment>
<protein>
    <recommendedName>
        <fullName evidence="9">Protein translocase subunit SecD</fullName>
    </recommendedName>
</protein>
<dbReference type="HAMAP" id="MF_01463_B">
    <property type="entry name" value="SecD_B"/>
    <property type="match status" value="1"/>
</dbReference>
<feature type="transmembrane region" description="Helical" evidence="9">
    <location>
        <begin position="440"/>
        <end position="460"/>
    </location>
</feature>
<gene>
    <name evidence="9" type="primary">secD</name>
    <name evidence="12" type="ORF">Voc01_091580</name>
</gene>
<feature type="region of interest" description="Disordered" evidence="10">
    <location>
        <begin position="587"/>
        <end position="611"/>
    </location>
</feature>
<keyword evidence="13" id="KW-1185">Reference proteome</keyword>
<feature type="compositionally biased region" description="Low complexity" evidence="10">
    <location>
        <begin position="139"/>
        <end position="189"/>
    </location>
</feature>
<evidence type="ECO:0000256" key="5">
    <source>
        <dbReference type="ARBA" id="ARBA00022927"/>
    </source>
</evidence>
<dbReference type="PROSITE" id="PS50156">
    <property type="entry name" value="SSD"/>
    <property type="match status" value="1"/>
</dbReference>
<feature type="transmembrane region" description="Helical" evidence="9">
    <location>
        <begin position="466"/>
        <end position="491"/>
    </location>
</feature>
<evidence type="ECO:0000256" key="3">
    <source>
        <dbReference type="ARBA" id="ARBA00022475"/>
    </source>
</evidence>
<dbReference type="GO" id="GO:0006605">
    <property type="term" value="P:protein targeting"/>
    <property type="evidence" value="ECO:0007669"/>
    <property type="project" value="UniProtKB-UniRule"/>
</dbReference>
<dbReference type="InterPro" id="IPR054384">
    <property type="entry name" value="SecDF_P1_head"/>
</dbReference>
<feature type="domain" description="SSD" evidence="11">
    <location>
        <begin position="438"/>
        <end position="569"/>
    </location>
</feature>
<evidence type="ECO:0000256" key="7">
    <source>
        <dbReference type="ARBA" id="ARBA00023010"/>
    </source>
</evidence>
<feature type="transmembrane region" description="Helical" evidence="9">
    <location>
        <begin position="12"/>
        <end position="30"/>
    </location>
</feature>
<keyword evidence="2 9" id="KW-0813">Transport</keyword>
<comment type="function">
    <text evidence="9">Part of the Sec protein translocase complex. Interacts with the SecYEG preprotein conducting channel. SecDF uses the proton motive force (PMF) to complete protein translocation after the ATP-dependent function of SecA.</text>
</comment>
<dbReference type="InterPro" id="IPR000731">
    <property type="entry name" value="SSD"/>
</dbReference>
<keyword evidence="8 9" id="KW-0472">Membrane</keyword>
<keyword evidence="3 9" id="KW-1003">Cell membrane</keyword>
<comment type="subcellular location">
    <subcellularLocation>
        <location evidence="1 9">Cell membrane</location>
        <topology evidence="1 9">Multi-pass membrane protein</topology>
    </subcellularLocation>
</comment>
<dbReference type="Pfam" id="PF22599">
    <property type="entry name" value="SecDF_P1_head"/>
    <property type="match status" value="1"/>
</dbReference>
<dbReference type="SUPFAM" id="SSF82866">
    <property type="entry name" value="Multidrug efflux transporter AcrB transmembrane domain"/>
    <property type="match status" value="1"/>
</dbReference>
<feature type="transmembrane region" description="Helical" evidence="9">
    <location>
        <begin position="543"/>
        <end position="562"/>
    </location>
</feature>
<dbReference type="Pfam" id="PF21760">
    <property type="entry name" value="SecD_1st"/>
    <property type="match status" value="1"/>
</dbReference>
<evidence type="ECO:0000259" key="11">
    <source>
        <dbReference type="PROSITE" id="PS50156"/>
    </source>
</evidence>
<keyword evidence="5 9" id="KW-0653">Protein transport</keyword>
<evidence type="ECO:0000256" key="2">
    <source>
        <dbReference type="ARBA" id="ARBA00022448"/>
    </source>
</evidence>
<evidence type="ECO:0000256" key="8">
    <source>
        <dbReference type="ARBA" id="ARBA00023136"/>
    </source>
</evidence>
<dbReference type="GO" id="GO:0005886">
    <property type="term" value="C:plasma membrane"/>
    <property type="evidence" value="ECO:0007669"/>
    <property type="project" value="UniProtKB-SubCell"/>
</dbReference>
<sequence>MAAPSGQIKPSRYFVALALIIIALYGLVFLTGDKKPHPKLGLDLQGGTSMTLSARTPGGGAPNSEQMEQARQIIAERVDLSGVSEPSVTIDGDRNIVVQVAGQTDPNELRKLVQPAQLRFRKVLSSTADQSGEDPEATASASASASPSGSASASASPSASASGSPSASASGSASGAASGSPSGSPSASSTIDPETIKLREQVVAKLGDVLQIAQQVQDPSQVTGETAAIFEPFTTLTGEEVSVLPAQMQYNIPQISCQKLNQRPPGSIVKPEEEVVACGEENGAPTKFLLDKAAVLGDDVDDATFGTDPTNGWVVSLSFDGDGQNKWTKLTSDVYAGGSAPEEQRRVAIVLDNRVVSAPTIQGVIAGDAQIYGGFTKEDVDTLSRQLKYGSLPLSFKIESVDTVSATLGLAALEGGLIAGAIGVALVVLYCLLYYRALGLVVVLSLVVSGAMIFASLVLLGRNFGYALTLAGVAGFIVAIGITADSFVVFFERLKDEVRDGRTVRSAVPRAWSRARRTILSADTVLMLAAAVLYLLAVGGVKGFAFTLGLSTIIDVLVVFLFTHPLVALMSRANAFTSPRFSGLGNMRSDRAASETATTTGRRGALRTKES</sequence>
<dbReference type="GO" id="GO:0043952">
    <property type="term" value="P:protein transport by the Sec complex"/>
    <property type="evidence" value="ECO:0007669"/>
    <property type="project" value="UniProtKB-UniRule"/>
</dbReference>
<accession>A0A8J4A7F0</accession>
<dbReference type="Gene3D" id="3.30.70.3220">
    <property type="match status" value="1"/>
</dbReference>
<keyword evidence="4 9" id="KW-0812">Transmembrane</keyword>
<evidence type="ECO:0000256" key="9">
    <source>
        <dbReference type="HAMAP-Rule" id="MF_01463"/>
    </source>
</evidence>
<dbReference type="Proteomes" id="UP000635606">
    <property type="component" value="Unassembled WGS sequence"/>
</dbReference>
<evidence type="ECO:0000256" key="6">
    <source>
        <dbReference type="ARBA" id="ARBA00022989"/>
    </source>
</evidence>
<dbReference type="NCBIfam" id="TIGR01129">
    <property type="entry name" value="secD"/>
    <property type="match status" value="1"/>
</dbReference>
<evidence type="ECO:0000256" key="1">
    <source>
        <dbReference type="ARBA" id="ARBA00004651"/>
    </source>
</evidence>
<evidence type="ECO:0000256" key="4">
    <source>
        <dbReference type="ARBA" id="ARBA00022692"/>
    </source>
</evidence>